<keyword evidence="1" id="KW-0732">Signal</keyword>
<dbReference type="RefSeq" id="WP_076349359.1">
    <property type="nucleotide sequence ID" value="NZ_CP019082.1"/>
</dbReference>
<feature type="domain" description="Transglutaminase-like" evidence="2">
    <location>
        <begin position="394"/>
        <end position="460"/>
    </location>
</feature>
<proteinExistence type="predicted"/>
<keyword evidence="4" id="KW-1185">Reference proteome</keyword>
<reference evidence="4" key="1">
    <citation type="submission" date="2016-12" db="EMBL/GenBank/DDBJ databases">
        <title>Comparative genomics of four Isosphaeraceae planctomycetes: a common pool of plasmids and glycoside hydrolase genes.</title>
        <authorList>
            <person name="Ivanova A."/>
        </authorList>
    </citation>
    <scope>NUCLEOTIDE SEQUENCE [LARGE SCALE GENOMIC DNA]</scope>
    <source>
        <strain evidence="4">PX4</strain>
    </source>
</reference>
<dbReference type="KEGG" id="pbor:BSF38_04490"/>
<dbReference type="Gene3D" id="3.10.620.30">
    <property type="match status" value="1"/>
</dbReference>
<accession>A0A1U7CVF9</accession>
<dbReference type="SMART" id="SM00460">
    <property type="entry name" value="TGc"/>
    <property type="match status" value="1"/>
</dbReference>
<dbReference type="AlphaFoldDB" id="A0A1U7CVF9"/>
<dbReference type="Pfam" id="PF01841">
    <property type="entry name" value="Transglut_core"/>
    <property type="match status" value="1"/>
</dbReference>
<dbReference type="InterPro" id="IPR002931">
    <property type="entry name" value="Transglutaminase-like"/>
</dbReference>
<dbReference type="PANTHER" id="PTHR33490:SF3">
    <property type="entry name" value="CONSERVED INTEGRAL MEMBRANE PROTEIN"/>
    <property type="match status" value="1"/>
</dbReference>
<gene>
    <name evidence="3" type="ORF">BSF38_04490</name>
</gene>
<organism evidence="3 4">
    <name type="scientific">Paludisphaera borealis</name>
    <dbReference type="NCBI Taxonomy" id="1387353"/>
    <lineage>
        <taxon>Bacteria</taxon>
        <taxon>Pseudomonadati</taxon>
        <taxon>Planctomycetota</taxon>
        <taxon>Planctomycetia</taxon>
        <taxon>Isosphaerales</taxon>
        <taxon>Isosphaeraceae</taxon>
        <taxon>Paludisphaera</taxon>
    </lineage>
</organism>
<evidence type="ECO:0000313" key="4">
    <source>
        <dbReference type="Proteomes" id="UP000186309"/>
    </source>
</evidence>
<dbReference type="OrthoDB" id="9804872at2"/>
<protein>
    <recommendedName>
        <fullName evidence="2">Transglutaminase-like domain-containing protein</fullName>
    </recommendedName>
</protein>
<dbReference type="InterPro" id="IPR038765">
    <property type="entry name" value="Papain-like_cys_pep_sf"/>
</dbReference>
<evidence type="ECO:0000313" key="3">
    <source>
        <dbReference type="EMBL" id="APW62934.1"/>
    </source>
</evidence>
<evidence type="ECO:0000256" key="1">
    <source>
        <dbReference type="SAM" id="SignalP"/>
    </source>
</evidence>
<dbReference type="PANTHER" id="PTHR33490">
    <property type="entry name" value="BLR5614 PROTEIN-RELATED"/>
    <property type="match status" value="1"/>
</dbReference>
<evidence type="ECO:0000259" key="2">
    <source>
        <dbReference type="SMART" id="SM00460"/>
    </source>
</evidence>
<name>A0A1U7CVF9_9BACT</name>
<dbReference type="Proteomes" id="UP000186309">
    <property type="component" value="Chromosome"/>
</dbReference>
<dbReference type="STRING" id="1387353.BSF38_04490"/>
<dbReference type="EMBL" id="CP019082">
    <property type="protein sequence ID" value="APW62934.1"/>
    <property type="molecule type" value="Genomic_DNA"/>
</dbReference>
<dbReference type="SUPFAM" id="SSF54001">
    <property type="entry name" value="Cysteine proteinases"/>
    <property type="match status" value="1"/>
</dbReference>
<feature type="chain" id="PRO_5013273410" description="Transglutaminase-like domain-containing protein" evidence="1">
    <location>
        <begin position="31"/>
        <end position="504"/>
    </location>
</feature>
<feature type="signal peptide" evidence="1">
    <location>
        <begin position="1"/>
        <end position="30"/>
    </location>
</feature>
<sequence>MDWSRLPRRLSVVVLLEAAMVLIAPSAARAQDAWDAIFLAGNKIGHIHTFIEKVSEKGRPLNRVRVDTVLNFRRGDDVVTQKMSYGTIETPDGEVLRLDTRTLTSDNEIRVYGDAIKGQMNLILEGTQQRQEKVIPWGSDVRGPYAAEQSMARKPMTKGESRTLKMYIPDLNRIVDIELKAGETVDTLLGDGAKRPLLKVEQLARLDGKPRSELNAVLWVDASGQVLKQDVDLLGGMTTYRTTEAGAKAAGAPGRAVKYDQIRNTIIKVGRLIPNPYQTRYVKYQLTLKDGDPAEVFPTDARQSIQPAGDGRSATLIVQTVGPTEGTAGAPSVDAEFLRPNGIITSGHDRVKRLAQRAIGNAVDPWDQAVKINHWVFDGMKSNFETTFAPASEVALNLTGDCTEHSVLAAAMSRAVGIPSRVAVGLIYVDNEKFPVKGFGFHMWHEVYVNNRWVALDSSFDQSSVDATHIKLSDSSLEGVSPFESFLPIVRVLGKLTIDPVELR</sequence>